<dbReference type="GO" id="GO:0008483">
    <property type="term" value="F:transaminase activity"/>
    <property type="evidence" value="ECO:0007669"/>
    <property type="project" value="UniProtKB-KW"/>
</dbReference>
<sequence length="376" mass="42161">MKHIPFFTLVHQNAFLEKEIEFFYKELHAEAWYILGKRVAQFEKAYAAYNNVRHCIGVGNGLDALTLSLRALNIGKGDEVVVPANSFIATLLAVTQVGATPILAEPDKHTFNITAEEIKKKITSKTKVIIPVHLYGLPCAMEDLISLAETNNIFIVEDNAQAHGATYKNQKTGSFGIANATSFYPVKPLGAYGDGGAVTTNDAGLARQIRLLSNYGSEEKYYYETTGINSRLDEIQAGVLSIKLNYLDRWNEERIQLANLYSEILKDTEGIVLPVSSPDCKHIYHQYVIQSDKRDLLKEHLKKQGIETGIHYPVPPHLQKAYDFLNLQKGSLPVTEKLSETILSLPIYNGMKNEDVEYVCEVIRNFINKKVKPTVQ</sequence>
<keyword evidence="7" id="KW-1185">Reference proteome</keyword>
<dbReference type="Gene3D" id="3.40.640.10">
    <property type="entry name" value="Type I PLP-dependent aspartate aminotransferase-like (Major domain)"/>
    <property type="match status" value="1"/>
</dbReference>
<dbReference type="RefSeq" id="WP_011586831.1">
    <property type="nucleotide sequence ID" value="NC_008255.1"/>
</dbReference>
<evidence type="ECO:0000256" key="3">
    <source>
        <dbReference type="PIRSR" id="PIRSR000390-1"/>
    </source>
</evidence>
<proteinExistence type="inferred from homology"/>
<dbReference type="PIRSF" id="PIRSF000390">
    <property type="entry name" value="PLP_StrS"/>
    <property type="match status" value="1"/>
</dbReference>
<reference evidence="6 7" key="1">
    <citation type="journal article" date="2007" name="Appl. Environ. Microbiol.">
        <title>Genome sequence of the cellulolytic gliding bacterium Cytophaga hutchinsonii.</title>
        <authorList>
            <person name="Xie G."/>
            <person name="Bruce D.C."/>
            <person name="Challacombe J.F."/>
            <person name="Chertkov O."/>
            <person name="Detter J.C."/>
            <person name="Gilna P."/>
            <person name="Han C.S."/>
            <person name="Lucas S."/>
            <person name="Misra M."/>
            <person name="Myers G.L."/>
            <person name="Richardson P."/>
            <person name="Tapia R."/>
            <person name="Thayer N."/>
            <person name="Thompson L.S."/>
            <person name="Brettin T.S."/>
            <person name="Henrissat B."/>
            <person name="Wilson D.B."/>
            <person name="McBride M.J."/>
        </authorList>
    </citation>
    <scope>NUCLEOTIDE SEQUENCE [LARGE SCALE GENOMIC DNA]</scope>
    <source>
        <strain evidence="7">ATCC 33406 / DSM 1761 / CIP 103989 / NBRC 15051 / NCIMB 9469 / D465</strain>
    </source>
</reference>
<evidence type="ECO:0000256" key="5">
    <source>
        <dbReference type="RuleBase" id="RU004508"/>
    </source>
</evidence>
<dbReference type="AlphaFoldDB" id="A0A6N4SW08"/>
<dbReference type="InterPro" id="IPR015421">
    <property type="entry name" value="PyrdxlP-dep_Trfase_major"/>
</dbReference>
<dbReference type="GO" id="GO:0000271">
    <property type="term" value="P:polysaccharide biosynthetic process"/>
    <property type="evidence" value="ECO:0007669"/>
    <property type="project" value="TreeGrafter"/>
</dbReference>
<evidence type="ECO:0000256" key="1">
    <source>
        <dbReference type="ARBA" id="ARBA00022898"/>
    </source>
</evidence>
<evidence type="ECO:0000256" key="2">
    <source>
        <dbReference type="ARBA" id="ARBA00037999"/>
    </source>
</evidence>
<keyword evidence="6" id="KW-0808">Transferase</keyword>
<gene>
    <name evidence="6" type="primary">wcgH</name>
    <name evidence="6" type="ordered locus">CHU_3491</name>
</gene>
<dbReference type="CDD" id="cd00616">
    <property type="entry name" value="AHBA_syn"/>
    <property type="match status" value="1"/>
</dbReference>
<keyword evidence="6" id="KW-0032">Aminotransferase</keyword>
<dbReference type="KEGG" id="chu:CHU_3491"/>
<name>A0A6N4SW08_CYTH3</name>
<organism evidence="6 7">
    <name type="scientific">Cytophaga hutchinsonii (strain ATCC 33406 / DSM 1761 / CIP 103989 / NBRC 15051 / NCIMB 9469 / D465)</name>
    <dbReference type="NCBI Taxonomy" id="269798"/>
    <lineage>
        <taxon>Bacteria</taxon>
        <taxon>Pseudomonadati</taxon>
        <taxon>Bacteroidota</taxon>
        <taxon>Cytophagia</taxon>
        <taxon>Cytophagales</taxon>
        <taxon>Cytophagaceae</taxon>
        <taxon>Cytophaga</taxon>
    </lineage>
</organism>
<dbReference type="PANTHER" id="PTHR30244:SF36">
    <property type="entry name" value="3-OXO-GLUCOSE-6-PHOSPHATE:GLUTAMATE AMINOTRANSFERASE"/>
    <property type="match status" value="1"/>
</dbReference>
<dbReference type="SUPFAM" id="SSF53383">
    <property type="entry name" value="PLP-dependent transferases"/>
    <property type="match status" value="1"/>
</dbReference>
<evidence type="ECO:0000256" key="4">
    <source>
        <dbReference type="PIRSR" id="PIRSR000390-2"/>
    </source>
</evidence>
<dbReference type="Pfam" id="PF01041">
    <property type="entry name" value="DegT_DnrJ_EryC1"/>
    <property type="match status" value="1"/>
</dbReference>
<dbReference type="PANTHER" id="PTHR30244">
    <property type="entry name" value="TRANSAMINASE"/>
    <property type="match status" value="1"/>
</dbReference>
<dbReference type="Proteomes" id="UP000001822">
    <property type="component" value="Chromosome"/>
</dbReference>
<dbReference type="Gene3D" id="3.90.1150.10">
    <property type="entry name" value="Aspartate Aminotransferase, domain 1"/>
    <property type="match status" value="1"/>
</dbReference>
<feature type="modified residue" description="N6-(pyridoxal phosphate)lysine" evidence="4">
    <location>
        <position position="187"/>
    </location>
</feature>
<dbReference type="OrthoDB" id="9804264at2"/>
<evidence type="ECO:0000313" key="6">
    <source>
        <dbReference type="EMBL" id="ABG60724.1"/>
    </source>
</evidence>
<evidence type="ECO:0000313" key="7">
    <source>
        <dbReference type="Proteomes" id="UP000001822"/>
    </source>
</evidence>
<dbReference type="InterPro" id="IPR015422">
    <property type="entry name" value="PyrdxlP-dep_Trfase_small"/>
</dbReference>
<dbReference type="InterPro" id="IPR015424">
    <property type="entry name" value="PyrdxlP-dep_Trfase"/>
</dbReference>
<accession>A0A6N4SW08</accession>
<feature type="active site" description="Proton acceptor" evidence="3">
    <location>
        <position position="187"/>
    </location>
</feature>
<keyword evidence="1 4" id="KW-0663">Pyridoxal phosphate</keyword>
<comment type="similarity">
    <text evidence="2 5">Belongs to the DegT/DnrJ/EryC1 family.</text>
</comment>
<protein>
    <submittedName>
        <fullName evidence="6">Aminotransferase, DegT/DnrJ/EryC1/StrS faily</fullName>
    </submittedName>
</protein>
<dbReference type="InterPro" id="IPR000653">
    <property type="entry name" value="DegT/StrS_aminotransferase"/>
</dbReference>
<dbReference type="GO" id="GO:0030170">
    <property type="term" value="F:pyridoxal phosphate binding"/>
    <property type="evidence" value="ECO:0007669"/>
    <property type="project" value="TreeGrafter"/>
</dbReference>
<dbReference type="EMBL" id="CP000383">
    <property type="protein sequence ID" value="ABG60724.1"/>
    <property type="molecule type" value="Genomic_DNA"/>
</dbReference>